<organism evidence="1 2">
    <name type="scientific">Haematococcus lacustris</name>
    <name type="common">Green alga</name>
    <name type="synonym">Haematococcus pluvialis</name>
    <dbReference type="NCBI Taxonomy" id="44745"/>
    <lineage>
        <taxon>Eukaryota</taxon>
        <taxon>Viridiplantae</taxon>
        <taxon>Chlorophyta</taxon>
        <taxon>core chlorophytes</taxon>
        <taxon>Chlorophyceae</taxon>
        <taxon>CS clade</taxon>
        <taxon>Chlamydomonadales</taxon>
        <taxon>Haematococcaceae</taxon>
        <taxon>Haematococcus</taxon>
    </lineage>
</organism>
<accession>A0A699YRD2</accession>
<gene>
    <name evidence="1" type="ORF">HaLaN_04459</name>
</gene>
<dbReference type="AlphaFoldDB" id="A0A699YRD2"/>
<evidence type="ECO:0000313" key="1">
    <source>
        <dbReference type="EMBL" id="GFH09344.1"/>
    </source>
</evidence>
<proteinExistence type="predicted"/>
<keyword evidence="2" id="KW-1185">Reference proteome</keyword>
<evidence type="ECO:0000313" key="2">
    <source>
        <dbReference type="Proteomes" id="UP000485058"/>
    </source>
</evidence>
<dbReference type="Proteomes" id="UP000485058">
    <property type="component" value="Unassembled WGS sequence"/>
</dbReference>
<comment type="caution">
    <text evidence="1">The sequence shown here is derived from an EMBL/GenBank/DDBJ whole genome shotgun (WGS) entry which is preliminary data.</text>
</comment>
<name>A0A699YRD2_HAELA</name>
<dbReference type="EMBL" id="BLLF01000226">
    <property type="protein sequence ID" value="GFH09344.1"/>
    <property type="molecule type" value="Genomic_DNA"/>
</dbReference>
<reference evidence="1 2" key="1">
    <citation type="submission" date="2020-02" db="EMBL/GenBank/DDBJ databases">
        <title>Draft genome sequence of Haematococcus lacustris strain NIES-144.</title>
        <authorList>
            <person name="Morimoto D."/>
            <person name="Nakagawa S."/>
            <person name="Yoshida T."/>
            <person name="Sawayama S."/>
        </authorList>
    </citation>
    <scope>NUCLEOTIDE SEQUENCE [LARGE SCALE GENOMIC DNA]</scope>
    <source>
        <strain evidence="1 2">NIES-144</strain>
    </source>
</reference>
<protein>
    <submittedName>
        <fullName evidence="1">Uncharacterized protein</fullName>
    </submittedName>
</protein>
<sequence length="52" mass="5755">MVKDFQLQPLRDAPGQRKLHTFRQHAAPGLSAEELFPQLQPPGPPEVKGVPV</sequence>